<gene>
    <name evidence="2" type="ORF">EXIGLDRAFT_837891</name>
</gene>
<name>A0A165GBW6_EXIGL</name>
<evidence type="ECO:0000313" key="3">
    <source>
        <dbReference type="Proteomes" id="UP000077266"/>
    </source>
</evidence>
<dbReference type="InParanoid" id="A0A165GBW6"/>
<dbReference type="AlphaFoldDB" id="A0A165GBW6"/>
<dbReference type="EMBL" id="KV426052">
    <property type="protein sequence ID" value="KZV90282.1"/>
    <property type="molecule type" value="Genomic_DNA"/>
</dbReference>
<dbReference type="Proteomes" id="UP000077266">
    <property type="component" value="Unassembled WGS sequence"/>
</dbReference>
<evidence type="ECO:0000313" key="2">
    <source>
        <dbReference type="EMBL" id="KZV90282.1"/>
    </source>
</evidence>
<feature type="signal peptide" evidence="1">
    <location>
        <begin position="1"/>
        <end position="20"/>
    </location>
</feature>
<feature type="chain" id="PRO_5007858072" description="F-box domain-containing protein" evidence="1">
    <location>
        <begin position="21"/>
        <end position="303"/>
    </location>
</feature>
<keyword evidence="1" id="KW-0732">Signal</keyword>
<evidence type="ECO:0008006" key="4">
    <source>
        <dbReference type="Google" id="ProtNLM"/>
    </source>
</evidence>
<accession>A0A165GBW6</accession>
<sequence>MVYFSRLPAVLVLLVARHAARDHALRSARWVATLCLVCRSFRRVVTPLLYDLITVDSVTLHRLAATSELPDTPLLFTRALVIASTYFYYNIREKSFASLARALRNITSFTGTTESLSRLARSVDELRLRSAYLADPTFFGEISAIPAIQPVITTLTRLHIVHEIGITQSMSPEALLRSFKVEYLIIDVFEREGKHVDDSDMDISRDNAHWVASAPCLRRVLFRARCVNERTACRVFQHIAEWAERERDARICIDDTFVPNPSDDDYDAEIAQWDNLEWEDAVAGDCLWLQGHQVWRPTPDGLD</sequence>
<proteinExistence type="predicted"/>
<evidence type="ECO:0000256" key="1">
    <source>
        <dbReference type="SAM" id="SignalP"/>
    </source>
</evidence>
<keyword evidence="3" id="KW-1185">Reference proteome</keyword>
<organism evidence="2 3">
    <name type="scientific">Exidia glandulosa HHB12029</name>
    <dbReference type="NCBI Taxonomy" id="1314781"/>
    <lineage>
        <taxon>Eukaryota</taxon>
        <taxon>Fungi</taxon>
        <taxon>Dikarya</taxon>
        <taxon>Basidiomycota</taxon>
        <taxon>Agaricomycotina</taxon>
        <taxon>Agaricomycetes</taxon>
        <taxon>Auriculariales</taxon>
        <taxon>Exidiaceae</taxon>
        <taxon>Exidia</taxon>
    </lineage>
</organism>
<protein>
    <recommendedName>
        <fullName evidence="4">F-box domain-containing protein</fullName>
    </recommendedName>
</protein>
<reference evidence="2 3" key="1">
    <citation type="journal article" date="2016" name="Mol. Biol. Evol.">
        <title>Comparative Genomics of Early-Diverging Mushroom-Forming Fungi Provides Insights into the Origins of Lignocellulose Decay Capabilities.</title>
        <authorList>
            <person name="Nagy L.G."/>
            <person name="Riley R."/>
            <person name="Tritt A."/>
            <person name="Adam C."/>
            <person name="Daum C."/>
            <person name="Floudas D."/>
            <person name="Sun H."/>
            <person name="Yadav J.S."/>
            <person name="Pangilinan J."/>
            <person name="Larsson K.H."/>
            <person name="Matsuura K."/>
            <person name="Barry K."/>
            <person name="Labutti K."/>
            <person name="Kuo R."/>
            <person name="Ohm R.A."/>
            <person name="Bhattacharya S.S."/>
            <person name="Shirouzu T."/>
            <person name="Yoshinaga Y."/>
            <person name="Martin F.M."/>
            <person name="Grigoriev I.V."/>
            <person name="Hibbett D.S."/>
        </authorList>
    </citation>
    <scope>NUCLEOTIDE SEQUENCE [LARGE SCALE GENOMIC DNA]</scope>
    <source>
        <strain evidence="2 3">HHB12029</strain>
    </source>
</reference>